<reference evidence="14" key="1">
    <citation type="submission" date="2018-05" db="EMBL/GenBank/DDBJ databases">
        <title>Complete genome sequence of Actinobacillus porcitonsillarum reference strain 9953L55 (CCUG 46996).</title>
        <authorList>
            <person name="Dona V."/>
            <person name="Perreten V."/>
        </authorList>
    </citation>
    <scope>NUCLEOTIDE SEQUENCE [LARGE SCALE GENOMIC DNA]</scope>
    <source>
        <strain evidence="14">9953L55</strain>
    </source>
</reference>
<keyword evidence="4 11" id="KW-1003">Cell membrane</keyword>
<evidence type="ECO:0000256" key="11">
    <source>
        <dbReference type="RuleBase" id="RU361157"/>
    </source>
</evidence>
<dbReference type="InterPro" id="IPR047817">
    <property type="entry name" value="ABC2_TM_bact-type"/>
</dbReference>
<gene>
    <name evidence="13" type="ORF">DDU33_02525</name>
</gene>
<evidence type="ECO:0000256" key="4">
    <source>
        <dbReference type="ARBA" id="ARBA00022475"/>
    </source>
</evidence>
<dbReference type="GO" id="GO:0043190">
    <property type="term" value="C:ATP-binding cassette (ABC) transporter complex"/>
    <property type="evidence" value="ECO:0007669"/>
    <property type="project" value="InterPro"/>
</dbReference>
<evidence type="ECO:0000256" key="2">
    <source>
        <dbReference type="ARBA" id="ARBA00007783"/>
    </source>
</evidence>
<dbReference type="InterPro" id="IPR013525">
    <property type="entry name" value="ABC2_TM"/>
</dbReference>
<organism evidence="13 14">
    <name type="scientific">Actinobacillus porcitonsillarum</name>
    <dbReference type="NCBI Taxonomy" id="189834"/>
    <lineage>
        <taxon>Bacteria</taxon>
        <taxon>Pseudomonadati</taxon>
        <taxon>Pseudomonadota</taxon>
        <taxon>Gammaproteobacteria</taxon>
        <taxon>Pasteurellales</taxon>
        <taxon>Pasteurellaceae</taxon>
        <taxon>Actinobacillus</taxon>
    </lineage>
</organism>
<dbReference type="RefSeq" id="WP_108922934.1">
    <property type="nucleotide sequence ID" value="NZ_CP029206.1"/>
</dbReference>
<feature type="transmembrane region" description="Helical" evidence="11">
    <location>
        <begin position="147"/>
        <end position="169"/>
    </location>
</feature>
<keyword evidence="6 11" id="KW-0812">Transmembrane</keyword>
<dbReference type="PANTHER" id="PTHR30413">
    <property type="entry name" value="INNER MEMBRANE TRANSPORT PERMEASE"/>
    <property type="match status" value="1"/>
</dbReference>
<evidence type="ECO:0000313" key="14">
    <source>
        <dbReference type="Proteomes" id="UP000244920"/>
    </source>
</evidence>
<dbReference type="GO" id="GO:0140359">
    <property type="term" value="F:ABC-type transporter activity"/>
    <property type="evidence" value="ECO:0007669"/>
    <property type="project" value="InterPro"/>
</dbReference>
<keyword evidence="9" id="KW-0625">Polysaccharide transport</keyword>
<dbReference type="Proteomes" id="UP000244920">
    <property type="component" value="Chromosome"/>
</dbReference>
<dbReference type="GO" id="GO:0015920">
    <property type="term" value="P:lipopolysaccharide transport"/>
    <property type="evidence" value="ECO:0007669"/>
    <property type="project" value="TreeGrafter"/>
</dbReference>
<accession>A0A2U8FHH5</accession>
<keyword evidence="10 11" id="KW-0472">Membrane</keyword>
<comment type="subcellular location">
    <subcellularLocation>
        <location evidence="11">Cell inner membrane</location>
        <topology evidence="11">Multi-pass membrane protein</topology>
    </subcellularLocation>
    <subcellularLocation>
        <location evidence="1">Cell membrane</location>
        <topology evidence="1">Multi-pass membrane protein</topology>
    </subcellularLocation>
</comment>
<sequence length="265" mass="30154">MQYGDKTSFRQSLAIQGRVIYALLMREIITRYGRQNIGFLWLFVEPLLMTLFITIMWSFVRASQISSLNIVAFTITGYPLMMMWRNASNRAIGAISSNLSLLYHRNVRVLDTLFARMLLEIAGATIAQILIMALFIAIGLIDMPQDIFYMLMAWVLMAIFAIGLGLIICSIAQKFEVFGKLWSTISFVFMPLSGAFFFLHSLPQTAREFFQWVPMVSGTEMFRKGYFGASVTTYENVGFLIICDLVLLFIGLVMVRSFSKGVEPR</sequence>
<evidence type="ECO:0000313" key="13">
    <source>
        <dbReference type="EMBL" id="AWI50440.1"/>
    </source>
</evidence>
<dbReference type="InterPro" id="IPR000412">
    <property type="entry name" value="ABC_2_transport"/>
</dbReference>
<feature type="transmembrane region" description="Helical" evidence="11">
    <location>
        <begin position="181"/>
        <end position="202"/>
    </location>
</feature>
<keyword evidence="8 11" id="KW-1133">Transmembrane helix</keyword>
<comment type="similarity">
    <text evidence="2 11">Belongs to the ABC-2 integral membrane protein family.</text>
</comment>
<proteinExistence type="inferred from homology"/>
<keyword evidence="3 11" id="KW-0813">Transport</keyword>
<feature type="transmembrane region" description="Helical" evidence="11">
    <location>
        <begin position="39"/>
        <end position="59"/>
    </location>
</feature>
<dbReference type="KEGG" id="apor:DDU33_02525"/>
<evidence type="ECO:0000256" key="6">
    <source>
        <dbReference type="ARBA" id="ARBA00022692"/>
    </source>
</evidence>
<feature type="domain" description="ABC transmembrane type-2" evidence="12">
    <location>
        <begin position="37"/>
        <end position="258"/>
    </location>
</feature>
<evidence type="ECO:0000259" key="12">
    <source>
        <dbReference type="PROSITE" id="PS51012"/>
    </source>
</evidence>
<dbReference type="Pfam" id="PF01061">
    <property type="entry name" value="ABC2_membrane"/>
    <property type="match status" value="1"/>
</dbReference>
<dbReference type="PRINTS" id="PR00164">
    <property type="entry name" value="ABC2TRNSPORT"/>
</dbReference>
<protein>
    <recommendedName>
        <fullName evidence="11">Transport permease protein</fullName>
    </recommendedName>
</protein>
<evidence type="ECO:0000256" key="9">
    <source>
        <dbReference type="ARBA" id="ARBA00023047"/>
    </source>
</evidence>
<feature type="transmembrane region" description="Helical" evidence="11">
    <location>
        <begin position="118"/>
        <end position="141"/>
    </location>
</feature>
<dbReference type="PANTHER" id="PTHR30413:SF10">
    <property type="entry name" value="CAPSULE POLYSACCHARIDE EXPORT INNER-MEMBRANE PROTEIN CTRC"/>
    <property type="match status" value="1"/>
</dbReference>
<keyword evidence="5" id="KW-0762">Sugar transport</keyword>
<feature type="transmembrane region" description="Helical" evidence="11">
    <location>
        <begin position="65"/>
        <end position="84"/>
    </location>
</feature>
<evidence type="ECO:0000256" key="5">
    <source>
        <dbReference type="ARBA" id="ARBA00022597"/>
    </source>
</evidence>
<evidence type="ECO:0000256" key="10">
    <source>
        <dbReference type="ARBA" id="ARBA00023136"/>
    </source>
</evidence>
<evidence type="ECO:0000256" key="1">
    <source>
        <dbReference type="ARBA" id="ARBA00004651"/>
    </source>
</evidence>
<feature type="transmembrane region" description="Helical" evidence="11">
    <location>
        <begin position="237"/>
        <end position="255"/>
    </location>
</feature>
<keyword evidence="7" id="KW-0972">Capsule biogenesis/degradation</keyword>
<evidence type="ECO:0000256" key="3">
    <source>
        <dbReference type="ARBA" id="ARBA00022448"/>
    </source>
</evidence>
<dbReference type="EMBL" id="CP029206">
    <property type="protein sequence ID" value="AWI50440.1"/>
    <property type="molecule type" value="Genomic_DNA"/>
</dbReference>
<evidence type="ECO:0000256" key="8">
    <source>
        <dbReference type="ARBA" id="ARBA00022989"/>
    </source>
</evidence>
<name>A0A2U8FHH5_9PAST</name>
<dbReference type="GO" id="GO:0015774">
    <property type="term" value="P:polysaccharide transport"/>
    <property type="evidence" value="ECO:0007669"/>
    <property type="project" value="UniProtKB-KW"/>
</dbReference>
<dbReference type="PROSITE" id="PS51012">
    <property type="entry name" value="ABC_TM2"/>
    <property type="match status" value="1"/>
</dbReference>
<evidence type="ECO:0000256" key="7">
    <source>
        <dbReference type="ARBA" id="ARBA00022903"/>
    </source>
</evidence>
<dbReference type="AlphaFoldDB" id="A0A2U8FHH5"/>
<keyword evidence="14" id="KW-1185">Reference proteome</keyword>